<reference evidence="2 3" key="1">
    <citation type="journal article" date="2013" name="Genome Announc.">
        <title>Draft Genome Sequence of Catellicoccus marimammalium, a Novel Species Commonly Found in Gull Feces.</title>
        <authorList>
            <person name="Weigand M.R."/>
            <person name="Ryu H."/>
            <person name="Bozcek L."/>
            <person name="Konstantinidis K.T."/>
            <person name="Santo Domingo J.W."/>
        </authorList>
    </citation>
    <scope>NUCLEOTIDE SEQUENCE [LARGE SCALE GENOMIC DNA]</scope>
    <source>
        <strain evidence="2 3">M35/04/3</strain>
    </source>
</reference>
<name>K8ZNE6_9ENTE</name>
<evidence type="ECO:0000256" key="1">
    <source>
        <dbReference type="SAM" id="Phobius"/>
    </source>
</evidence>
<keyword evidence="1" id="KW-0812">Transmembrane</keyword>
<dbReference type="RefSeq" id="WP_009491799.1">
    <property type="nucleotide sequence ID" value="NZ_AMYT01000021.1"/>
</dbReference>
<keyword evidence="3" id="KW-1185">Reference proteome</keyword>
<organism evidence="2 3">
    <name type="scientific">Catellicoccus marimammalium M35/04/3</name>
    <dbReference type="NCBI Taxonomy" id="1234409"/>
    <lineage>
        <taxon>Bacteria</taxon>
        <taxon>Bacillati</taxon>
        <taxon>Bacillota</taxon>
        <taxon>Bacilli</taxon>
        <taxon>Lactobacillales</taxon>
        <taxon>Enterococcaceae</taxon>
        <taxon>Catellicoccus</taxon>
    </lineage>
</organism>
<sequence length="41" mass="4515">MKLEITTKHTNTKLEINFKDLALILGTTLAGVALIRYAGNK</sequence>
<feature type="transmembrane region" description="Helical" evidence="1">
    <location>
        <begin position="21"/>
        <end position="39"/>
    </location>
</feature>
<dbReference type="Proteomes" id="UP000016057">
    <property type="component" value="Unassembled WGS sequence"/>
</dbReference>
<accession>K8ZNE6</accession>
<dbReference type="AlphaFoldDB" id="K8ZNE6"/>
<protein>
    <submittedName>
        <fullName evidence="2">Uncharacterized protein</fullName>
    </submittedName>
</protein>
<comment type="caution">
    <text evidence="2">The sequence shown here is derived from an EMBL/GenBank/DDBJ whole genome shotgun (WGS) entry which is preliminary data.</text>
</comment>
<gene>
    <name evidence="2" type="ORF">C683_1097</name>
</gene>
<proteinExistence type="predicted"/>
<evidence type="ECO:0000313" key="2">
    <source>
        <dbReference type="EMBL" id="EKU27101.1"/>
    </source>
</evidence>
<keyword evidence="1" id="KW-1133">Transmembrane helix</keyword>
<keyword evidence="1" id="KW-0472">Membrane</keyword>
<evidence type="ECO:0000313" key="3">
    <source>
        <dbReference type="Proteomes" id="UP000016057"/>
    </source>
</evidence>
<dbReference type="EMBL" id="AMYT01000021">
    <property type="protein sequence ID" value="EKU27101.1"/>
    <property type="molecule type" value="Genomic_DNA"/>
</dbReference>